<feature type="compositionally biased region" description="Polar residues" evidence="1">
    <location>
        <begin position="16"/>
        <end position="25"/>
    </location>
</feature>
<keyword evidence="3" id="KW-1185">Reference proteome</keyword>
<dbReference type="OrthoDB" id="10457597at2759"/>
<dbReference type="Proteomes" id="UP000316270">
    <property type="component" value="Chromosome 16"/>
</dbReference>
<accession>A0A517LMF9</accession>
<evidence type="ECO:0000313" key="3">
    <source>
        <dbReference type="Proteomes" id="UP000316270"/>
    </source>
</evidence>
<feature type="region of interest" description="Disordered" evidence="1">
    <location>
        <begin position="1"/>
        <end position="42"/>
    </location>
</feature>
<gene>
    <name evidence="2" type="ORF">FKW77_002977</name>
</gene>
<evidence type="ECO:0000313" key="2">
    <source>
        <dbReference type="EMBL" id="QDS76830.1"/>
    </source>
</evidence>
<reference evidence="2 3" key="1">
    <citation type="submission" date="2019-07" db="EMBL/GenBank/DDBJ databases">
        <title>Finished genome of Venturia effusa.</title>
        <authorList>
            <person name="Young C.A."/>
            <person name="Cox M.P."/>
            <person name="Ganley A.R.D."/>
            <person name="David W.J."/>
        </authorList>
    </citation>
    <scope>NUCLEOTIDE SEQUENCE [LARGE SCALE GENOMIC DNA]</scope>
    <source>
        <strain evidence="3">albino</strain>
    </source>
</reference>
<organism evidence="2 3">
    <name type="scientific">Venturia effusa</name>
    <dbReference type="NCBI Taxonomy" id="50376"/>
    <lineage>
        <taxon>Eukaryota</taxon>
        <taxon>Fungi</taxon>
        <taxon>Dikarya</taxon>
        <taxon>Ascomycota</taxon>
        <taxon>Pezizomycotina</taxon>
        <taxon>Dothideomycetes</taxon>
        <taxon>Pleosporomycetidae</taxon>
        <taxon>Venturiales</taxon>
        <taxon>Venturiaceae</taxon>
        <taxon>Venturia</taxon>
    </lineage>
</organism>
<dbReference type="AlphaFoldDB" id="A0A517LMF9"/>
<name>A0A517LMF9_9PEZI</name>
<protein>
    <submittedName>
        <fullName evidence="2">Uncharacterized protein</fullName>
    </submittedName>
</protein>
<evidence type="ECO:0000256" key="1">
    <source>
        <dbReference type="SAM" id="MobiDB-lite"/>
    </source>
</evidence>
<sequence length="336" mass="37592">MANSASHDIKDILKAISSSSPSARPTQPKGEPEARNGPSIKTDDSLIATIDTMITNMQAFSFSSLSSTILNRQLGMFSHTAAELRNRLYDMIAEDATYALNGEEMMSQLTMGQSNPPNLIKASPQIEREFAERLKKSAWPTILIEMKMESTEKATAGILDLIEKHCSDNGRLTKLAIIAQSPGGPRVEIIRITSILINLLSPEALPVQNNNTSDLVKLRIIVYINNWETIHRLQEPHNAIDWLLRNAWMDNHAALGLLVPRATRYPALQELEIGFRYTSPWGNEEYTFHYTKTQTHGVQCDTVFIPAGYDPVTANLPLQHEGEMDRHLFVENTVLV</sequence>
<proteinExistence type="predicted"/>
<dbReference type="EMBL" id="CP042200">
    <property type="protein sequence ID" value="QDS76830.1"/>
    <property type="molecule type" value="Genomic_DNA"/>
</dbReference>